<dbReference type="Pfam" id="PF15075">
    <property type="entry name" value="SPMAP1-like"/>
    <property type="match status" value="1"/>
</dbReference>
<sequence length="203" mass="24041">MSSPTYSWVTHGSPLWHRDKVQSEVKPLPTIEDRKKLEKGFVNDAVKTRVELYSKKRPIIPPYDAVQDKYAQAYFQSPLVKAVMTRTRSLEKLKRDRLLLLEERRQARSMNKLSKRRRCKMTPTIEELRKREENFRNDAITTERQRTKYKDIIPKYDASNDSHCKKYFTRPDVRNLVSITCSPRYPISDKYSPTQTSQRNSVV</sequence>
<dbReference type="Proteomes" id="UP001217089">
    <property type="component" value="Unassembled WGS sequence"/>
</dbReference>
<evidence type="ECO:0000256" key="1">
    <source>
        <dbReference type="SAM" id="Coils"/>
    </source>
</evidence>
<dbReference type="EMBL" id="JARBDR010000793">
    <property type="protein sequence ID" value="KAJ8306897.1"/>
    <property type="molecule type" value="Genomic_DNA"/>
</dbReference>
<name>A0ABQ9ETJ1_TEGGR</name>
<comment type="caution">
    <text evidence="2">The sequence shown here is derived from an EMBL/GenBank/DDBJ whole genome shotgun (WGS) entry which is preliminary data.</text>
</comment>
<dbReference type="PANTHER" id="PTHR34221:SF1">
    <property type="match status" value="1"/>
</dbReference>
<organism evidence="2 3">
    <name type="scientific">Tegillarca granosa</name>
    <name type="common">Malaysian cockle</name>
    <name type="synonym">Anadara granosa</name>
    <dbReference type="NCBI Taxonomy" id="220873"/>
    <lineage>
        <taxon>Eukaryota</taxon>
        <taxon>Metazoa</taxon>
        <taxon>Spiralia</taxon>
        <taxon>Lophotrochozoa</taxon>
        <taxon>Mollusca</taxon>
        <taxon>Bivalvia</taxon>
        <taxon>Autobranchia</taxon>
        <taxon>Pteriomorphia</taxon>
        <taxon>Arcoida</taxon>
        <taxon>Arcoidea</taxon>
        <taxon>Arcidae</taxon>
        <taxon>Tegillarca</taxon>
    </lineage>
</organism>
<dbReference type="InterPro" id="IPR028027">
    <property type="entry name" value="SPMAP1"/>
</dbReference>
<proteinExistence type="predicted"/>
<evidence type="ECO:0000313" key="3">
    <source>
        <dbReference type="Proteomes" id="UP001217089"/>
    </source>
</evidence>
<keyword evidence="3" id="KW-1185">Reference proteome</keyword>
<evidence type="ECO:0000313" key="2">
    <source>
        <dbReference type="EMBL" id="KAJ8306897.1"/>
    </source>
</evidence>
<accession>A0ABQ9ETJ1</accession>
<protein>
    <submittedName>
        <fullName evidence="2">Uncharacterized protein</fullName>
    </submittedName>
</protein>
<dbReference type="PANTHER" id="PTHR34221">
    <property type="entry name" value="HYPOTHETICAL PROTEIN LOC691189"/>
    <property type="match status" value="1"/>
</dbReference>
<reference evidence="2 3" key="1">
    <citation type="submission" date="2022-12" db="EMBL/GenBank/DDBJ databases">
        <title>Chromosome-level genome of Tegillarca granosa.</title>
        <authorList>
            <person name="Kim J."/>
        </authorList>
    </citation>
    <scope>NUCLEOTIDE SEQUENCE [LARGE SCALE GENOMIC DNA]</scope>
    <source>
        <strain evidence="2">Teg-2019</strain>
        <tissue evidence="2">Adductor muscle</tissue>
    </source>
</reference>
<feature type="coiled-coil region" evidence="1">
    <location>
        <begin position="90"/>
        <end position="145"/>
    </location>
</feature>
<gene>
    <name evidence="2" type="ORF">KUTeg_014981</name>
</gene>
<keyword evidence="1" id="KW-0175">Coiled coil</keyword>